<dbReference type="CDD" id="cd05013">
    <property type="entry name" value="SIS_RpiR"/>
    <property type="match status" value="1"/>
</dbReference>
<dbReference type="PROSITE" id="PS51464">
    <property type="entry name" value="SIS"/>
    <property type="match status" value="1"/>
</dbReference>
<comment type="caution">
    <text evidence="2">The sequence shown here is derived from an EMBL/GenBank/DDBJ whole genome shotgun (WGS) entry which is preliminary data.</text>
</comment>
<feature type="domain" description="SIS" evidence="1">
    <location>
        <begin position="31"/>
        <end position="210"/>
    </location>
</feature>
<proteinExistence type="predicted"/>
<organism evidence="2 3">
    <name type="scientific">Parafannyhessea umbonata</name>
    <dbReference type="NCBI Taxonomy" id="604330"/>
    <lineage>
        <taxon>Bacteria</taxon>
        <taxon>Bacillati</taxon>
        <taxon>Actinomycetota</taxon>
        <taxon>Coriobacteriia</taxon>
        <taxon>Coriobacteriales</taxon>
        <taxon>Atopobiaceae</taxon>
        <taxon>Parafannyhessea</taxon>
    </lineage>
</organism>
<evidence type="ECO:0000259" key="1">
    <source>
        <dbReference type="PROSITE" id="PS51464"/>
    </source>
</evidence>
<dbReference type="InterPro" id="IPR046348">
    <property type="entry name" value="SIS_dom_sf"/>
</dbReference>
<dbReference type="RefSeq" id="WP_078687047.1">
    <property type="nucleotide sequence ID" value="NZ_FNWT01000002.1"/>
</dbReference>
<dbReference type="Gene3D" id="3.40.50.10490">
    <property type="entry name" value="Glucose-6-phosphate isomerase like protein, domain 1"/>
    <property type="match status" value="1"/>
</dbReference>
<dbReference type="InterPro" id="IPR001347">
    <property type="entry name" value="SIS_dom"/>
</dbReference>
<evidence type="ECO:0000313" key="2">
    <source>
        <dbReference type="EMBL" id="SEH43679.1"/>
    </source>
</evidence>
<sequence>MRFEYIGHVKELIEEVEATETPAMEECVDVMASAILDGKSIFIFGASHAGILSQESFYRAGGLMPITPMWGDEVLVNREPITLTSKMERCVGYGAAIASAYPLGEGDVLIVHSVSGRNPVTIEVALAGRDAGCTVVGITNLAYSKSVTSRHPSGKRLFELCDIVLDNHGERGDACVEVVGAGVKAGPTSTVVGAMMLNAIYAEVANELVRRGLDIPPVFYSANVDGGDEKNALLHERYQGQMHYRF</sequence>
<keyword evidence="2" id="KW-0413">Isomerase</keyword>
<dbReference type="EMBL" id="FNWT01000002">
    <property type="protein sequence ID" value="SEH43679.1"/>
    <property type="molecule type" value="Genomic_DNA"/>
</dbReference>
<reference evidence="2 3" key="1">
    <citation type="submission" date="2016-10" db="EMBL/GenBank/DDBJ databases">
        <authorList>
            <person name="Varghese N."/>
            <person name="Submissions S."/>
        </authorList>
    </citation>
    <scope>NUCLEOTIDE SEQUENCE [LARGE SCALE GENOMIC DNA]</scope>
    <source>
        <strain evidence="2 3">WCP15</strain>
    </source>
</reference>
<dbReference type="NCBIfam" id="NF002805">
    <property type="entry name" value="PRK02947.1"/>
    <property type="match status" value="1"/>
</dbReference>
<gene>
    <name evidence="2" type="ORF">SAMN05216447_102166</name>
</gene>
<dbReference type="SUPFAM" id="SSF53697">
    <property type="entry name" value="SIS domain"/>
    <property type="match status" value="1"/>
</dbReference>
<accession>A0A1H6I680</accession>
<protein>
    <submittedName>
        <fullName evidence="2">Uncharacterized protein, contains SIS (Sugar ISomerase) phosphosugar binding domain</fullName>
    </submittedName>
</protein>
<dbReference type="Proteomes" id="UP000199135">
    <property type="component" value="Unassembled WGS sequence"/>
</dbReference>
<dbReference type="GO" id="GO:0016853">
    <property type="term" value="F:isomerase activity"/>
    <property type="evidence" value="ECO:0007669"/>
    <property type="project" value="UniProtKB-KW"/>
</dbReference>
<dbReference type="InterPro" id="IPR035472">
    <property type="entry name" value="RpiR-like_SIS"/>
</dbReference>
<evidence type="ECO:0000313" key="3">
    <source>
        <dbReference type="Proteomes" id="UP000199135"/>
    </source>
</evidence>
<keyword evidence="3" id="KW-1185">Reference proteome</keyword>
<dbReference type="Pfam" id="PF13580">
    <property type="entry name" value="SIS_2"/>
    <property type="match status" value="1"/>
</dbReference>
<name>A0A1H6I680_9ACTN</name>